<dbReference type="InterPro" id="IPR016901">
    <property type="entry name" value="APC10/Doc1"/>
</dbReference>
<dbReference type="PROSITE" id="PS51284">
    <property type="entry name" value="DOC"/>
    <property type="match status" value="1"/>
</dbReference>
<dbReference type="GO" id="GO:0070979">
    <property type="term" value="P:protein K11-linked ubiquitination"/>
    <property type="evidence" value="ECO:0007669"/>
    <property type="project" value="TreeGrafter"/>
</dbReference>
<dbReference type="Pfam" id="PF03256">
    <property type="entry name" value="ANAPC10"/>
    <property type="match status" value="1"/>
</dbReference>
<dbReference type="InterPro" id="IPR004939">
    <property type="entry name" value="APC_su10/DOC_dom"/>
</dbReference>
<dbReference type="Gene3D" id="2.60.120.260">
    <property type="entry name" value="Galactose-binding domain-like"/>
    <property type="match status" value="1"/>
</dbReference>
<feature type="domain" description="DOC" evidence="6">
    <location>
        <begin position="26"/>
        <end position="212"/>
    </location>
</feature>
<dbReference type="PANTHER" id="PTHR12936">
    <property type="entry name" value="ANAPHASE-PROMOTING COMPLEX 10"/>
    <property type="match status" value="1"/>
</dbReference>
<dbReference type="InterPro" id="IPR008979">
    <property type="entry name" value="Galactose-bd-like_sf"/>
</dbReference>
<gene>
    <name evidence="7" type="ORF">SteCoe_23256</name>
</gene>
<accession>A0A1R2BKD2</accession>
<dbReference type="EMBL" id="MPUH01000587">
    <property type="protein sequence ID" value="OMJ77219.1"/>
    <property type="molecule type" value="Genomic_DNA"/>
</dbReference>
<evidence type="ECO:0000256" key="4">
    <source>
        <dbReference type="ARBA" id="ARBA00022786"/>
    </source>
</evidence>
<evidence type="ECO:0000256" key="5">
    <source>
        <dbReference type="ARBA" id="ARBA00023306"/>
    </source>
</evidence>
<evidence type="ECO:0000256" key="3">
    <source>
        <dbReference type="ARBA" id="ARBA00022776"/>
    </source>
</evidence>
<protein>
    <recommendedName>
        <fullName evidence="6">DOC domain-containing protein</fullName>
    </recommendedName>
</protein>
<evidence type="ECO:0000256" key="1">
    <source>
        <dbReference type="ARBA" id="ARBA00006762"/>
    </source>
</evidence>
<dbReference type="PANTHER" id="PTHR12936:SF0">
    <property type="entry name" value="ANAPHASE-PROMOTING COMPLEX SUBUNIT 10"/>
    <property type="match status" value="1"/>
</dbReference>
<name>A0A1R2BKD2_9CILI</name>
<reference evidence="7 8" key="1">
    <citation type="submission" date="2016-11" db="EMBL/GenBank/DDBJ databases">
        <title>The macronuclear genome of Stentor coeruleus: a giant cell with tiny introns.</title>
        <authorList>
            <person name="Slabodnick M."/>
            <person name="Ruby J.G."/>
            <person name="Reiff S.B."/>
            <person name="Swart E.C."/>
            <person name="Gosai S."/>
            <person name="Prabakaran S."/>
            <person name="Witkowska E."/>
            <person name="Larue G.E."/>
            <person name="Fisher S."/>
            <person name="Freeman R.M."/>
            <person name="Gunawardena J."/>
            <person name="Chu W."/>
            <person name="Stover N.A."/>
            <person name="Gregory B.D."/>
            <person name="Nowacki M."/>
            <person name="Derisi J."/>
            <person name="Roy S.W."/>
            <person name="Marshall W.F."/>
            <person name="Sood P."/>
        </authorList>
    </citation>
    <scope>NUCLEOTIDE SEQUENCE [LARGE SCALE GENOMIC DNA]</scope>
    <source>
        <strain evidence="7">WM001</strain>
    </source>
</reference>
<evidence type="ECO:0000313" key="7">
    <source>
        <dbReference type="EMBL" id="OMJ77219.1"/>
    </source>
</evidence>
<dbReference type="AlphaFoldDB" id="A0A1R2BKD2"/>
<dbReference type="GO" id="GO:0031145">
    <property type="term" value="P:anaphase-promoting complex-dependent catabolic process"/>
    <property type="evidence" value="ECO:0007669"/>
    <property type="project" value="InterPro"/>
</dbReference>
<comment type="caution">
    <text evidence="7">The sequence shown here is derived from an EMBL/GenBank/DDBJ whole genome shotgun (WGS) entry which is preliminary data.</text>
</comment>
<proteinExistence type="inferred from homology"/>
<dbReference type="GO" id="GO:0051301">
    <property type="term" value="P:cell division"/>
    <property type="evidence" value="ECO:0007669"/>
    <property type="project" value="UniProtKB-KW"/>
</dbReference>
<keyword evidence="4" id="KW-0833">Ubl conjugation pathway</keyword>
<evidence type="ECO:0000259" key="6">
    <source>
        <dbReference type="PROSITE" id="PS51284"/>
    </source>
</evidence>
<dbReference type="Proteomes" id="UP000187209">
    <property type="component" value="Unassembled WGS sequence"/>
</dbReference>
<keyword evidence="3" id="KW-0498">Mitosis</keyword>
<dbReference type="OrthoDB" id="24948at2759"/>
<sequence>MNMDFMASLSSSFQELGDIFSHSDMEGFPIDRQYTKTRFPLTSNSQRRDISNLGIWTLSSAKLGFGIQQLREDSLSTYWQSDGSQPHTVTVYFPRKVYVSEFCIYLDFKSDESYTPSKMSILIGNAMTDMREVQNVELEEPTGWYNFALGKLINGTYNPVKTHYIQLVILQNQHNGRDTHIRNMKILGLREEPVIAFPVFIENSYSKYTMLR</sequence>
<keyword evidence="5" id="KW-0131">Cell cycle</keyword>
<comment type="similarity">
    <text evidence="1">Belongs to the APC10 family.</text>
</comment>
<keyword evidence="2" id="KW-0132">Cell division</keyword>
<evidence type="ECO:0000256" key="2">
    <source>
        <dbReference type="ARBA" id="ARBA00022618"/>
    </source>
</evidence>
<dbReference type="SMART" id="SM01337">
    <property type="entry name" value="APC10"/>
    <property type="match status" value="1"/>
</dbReference>
<dbReference type="SUPFAM" id="SSF49785">
    <property type="entry name" value="Galactose-binding domain-like"/>
    <property type="match status" value="1"/>
</dbReference>
<dbReference type="CDD" id="cd08366">
    <property type="entry name" value="APC10"/>
    <property type="match status" value="1"/>
</dbReference>
<evidence type="ECO:0000313" key="8">
    <source>
        <dbReference type="Proteomes" id="UP000187209"/>
    </source>
</evidence>
<dbReference type="GO" id="GO:0005680">
    <property type="term" value="C:anaphase-promoting complex"/>
    <property type="evidence" value="ECO:0007669"/>
    <property type="project" value="InterPro"/>
</dbReference>
<organism evidence="7 8">
    <name type="scientific">Stentor coeruleus</name>
    <dbReference type="NCBI Taxonomy" id="5963"/>
    <lineage>
        <taxon>Eukaryota</taxon>
        <taxon>Sar</taxon>
        <taxon>Alveolata</taxon>
        <taxon>Ciliophora</taxon>
        <taxon>Postciliodesmatophora</taxon>
        <taxon>Heterotrichea</taxon>
        <taxon>Heterotrichida</taxon>
        <taxon>Stentoridae</taxon>
        <taxon>Stentor</taxon>
    </lineage>
</organism>
<keyword evidence="8" id="KW-1185">Reference proteome</keyword>